<name>A0AAV9Z885_9AGAR</name>
<organism evidence="1 2">
    <name type="scientific">Favolaschia claudopus</name>
    <dbReference type="NCBI Taxonomy" id="2862362"/>
    <lineage>
        <taxon>Eukaryota</taxon>
        <taxon>Fungi</taxon>
        <taxon>Dikarya</taxon>
        <taxon>Basidiomycota</taxon>
        <taxon>Agaricomycotina</taxon>
        <taxon>Agaricomycetes</taxon>
        <taxon>Agaricomycetidae</taxon>
        <taxon>Agaricales</taxon>
        <taxon>Marasmiineae</taxon>
        <taxon>Mycenaceae</taxon>
        <taxon>Favolaschia</taxon>
    </lineage>
</organism>
<gene>
    <name evidence="1" type="ORF">R3P38DRAFT_2812062</name>
</gene>
<evidence type="ECO:0000313" key="2">
    <source>
        <dbReference type="Proteomes" id="UP001362999"/>
    </source>
</evidence>
<dbReference type="AlphaFoldDB" id="A0AAV9Z885"/>
<reference evidence="1 2" key="1">
    <citation type="journal article" date="2024" name="J Genomics">
        <title>Draft genome sequencing and assembly of Favolaschia claudopus CIRM-BRFM 2984 isolated from oak limbs.</title>
        <authorList>
            <person name="Navarro D."/>
            <person name="Drula E."/>
            <person name="Chaduli D."/>
            <person name="Cazenave R."/>
            <person name="Ahrendt S."/>
            <person name="Wang J."/>
            <person name="Lipzen A."/>
            <person name="Daum C."/>
            <person name="Barry K."/>
            <person name="Grigoriev I.V."/>
            <person name="Favel A."/>
            <person name="Rosso M.N."/>
            <person name="Martin F."/>
        </authorList>
    </citation>
    <scope>NUCLEOTIDE SEQUENCE [LARGE SCALE GENOMIC DNA]</scope>
    <source>
        <strain evidence="1 2">CIRM-BRFM 2984</strain>
    </source>
</reference>
<accession>A0AAV9Z885</accession>
<dbReference type="Proteomes" id="UP001362999">
    <property type="component" value="Unassembled WGS sequence"/>
</dbReference>
<comment type="caution">
    <text evidence="1">The sequence shown here is derived from an EMBL/GenBank/DDBJ whole genome shotgun (WGS) entry which is preliminary data.</text>
</comment>
<dbReference type="EMBL" id="JAWWNJ010000185">
    <property type="protein sequence ID" value="KAK6974316.1"/>
    <property type="molecule type" value="Genomic_DNA"/>
</dbReference>
<proteinExistence type="predicted"/>
<protein>
    <submittedName>
        <fullName evidence="1">Uncharacterized protein</fullName>
    </submittedName>
</protein>
<evidence type="ECO:0000313" key="1">
    <source>
        <dbReference type="EMBL" id="KAK6974316.1"/>
    </source>
</evidence>
<sequence>MHLVCAPPPPASFFDILLAHRFYVTDSFSSLANTSPSPEDSDDRALLYKPKQDVLHSRTRPLRFIWSLRARLGGCHGGKIEIRHVVFALQGDFIGTRIPQPDVVHARYEKTLVVERRLVKQGGKLIVDWVGKGYAERLRASGLRFREELARVNITAFETGFKALSGWTDFADPFQVDVTRGDSTGF</sequence>
<keyword evidence="2" id="KW-1185">Reference proteome</keyword>